<dbReference type="EMBL" id="FODE01000005">
    <property type="protein sequence ID" value="SEN37253.1"/>
    <property type="molecule type" value="Genomic_DNA"/>
</dbReference>
<dbReference type="Proteomes" id="UP000199054">
    <property type="component" value="Unassembled WGS sequence"/>
</dbReference>
<dbReference type="PANTHER" id="PTHR30024:SF43">
    <property type="entry name" value="BLL4572 PROTEIN"/>
    <property type="match status" value="1"/>
</dbReference>
<accession>A0A1H8FZT2</accession>
<keyword evidence="7" id="KW-1185">Reference proteome</keyword>
<evidence type="ECO:0000256" key="1">
    <source>
        <dbReference type="ARBA" id="ARBA00004308"/>
    </source>
</evidence>
<keyword evidence="2" id="KW-0813">Transport</keyword>
<dbReference type="GO" id="GO:0005524">
    <property type="term" value="F:ATP binding"/>
    <property type="evidence" value="ECO:0007669"/>
    <property type="project" value="UniProtKB-KW"/>
</dbReference>
<dbReference type="GO" id="GO:0012505">
    <property type="term" value="C:endomembrane system"/>
    <property type="evidence" value="ECO:0007669"/>
    <property type="project" value="UniProtKB-SubCell"/>
</dbReference>
<dbReference type="PANTHER" id="PTHR30024">
    <property type="entry name" value="ALIPHATIC SULFONATES-BINDING PROTEIN-RELATED"/>
    <property type="match status" value="1"/>
</dbReference>
<keyword evidence="6" id="KW-0067">ATP-binding</keyword>
<keyword evidence="6" id="KW-0547">Nucleotide-binding</keyword>
<dbReference type="Pfam" id="PF13379">
    <property type="entry name" value="NMT1_2"/>
    <property type="match status" value="1"/>
</dbReference>
<keyword evidence="5" id="KW-0472">Membrane</keyword>
<evidence type="ECO:0000313" key="6">
    <source>
        <dbReference type="EMBL" id="SEN37253.1"/>
    </source>
</evidence>
<dbReference type="Gene3D" id="3.40.190.10">
    <property type="entry name" value="Periplasmic binding protein-like II"/>
    <property type="match status" value="2"/>
</dbReference>
<gene>
    <name evidence="6" type="ORF">SAMN04489859_100598</name>
</gene>
<evidence type="ECO:0000313" key="7">
    <source>
        <dbReference type="Proteomes" id="UP000199054"/>
    </source>
</evidence>
<proteinExistence type="predicted"/>
<reference evidence="6 7" key="1">
    <citation type="submission" date="2016-10" db="EMBL/GenBank/DDBJ databases">
        <authorList>
            <person name="de Groot N.N."/>
        </authorList>
    </citation>
    <scope>NUCLEOTIDE SEQUENCE [LARGE SCALE GENOMIC DNA]</scope>
    <source>
        <strain evidence="6 7">DSM 8512</strain>
    </source>
</reference>
<name>A0A1H8FZT2_9RHOB</name>
<evidence type="ECO:0000256" key="4">
    <source>
        <dbReference type="ARBA" id="ARBA00022519"/>
    </source>
</evidence>
<organism evidence="6 7">
    <name type="scientific">Paracoccus alcaliphilus</name>
    <dbReference type="NCBI Taxonomy" id="34002"/>
    <lineage>
        <taxon>Bacteria</taxon>
        <taxon>Pseudomonadati</taxon>
        <taxon>Pseudomonadota</taxon>
        <taxon>Alphaproteobacteria</taxon>
        <taxon>Rhodobacterales</taxon>
        <taxon>Paracoccaceae</taxon>
        <taxon>Paracoccus</taxon>
    </lineage>
</organism>
<evidence type="ECO:0000256" key="2">
    <source>
        <dbReference type="ARBA" id="ARBA00022448"/>
    </source>
</evidence>
<dbReference type="RefSeq" id="WP_090610863.1">
    <property type="nucleotide sequence ID" value="NZ_CP067125.1"/>
</dbReference>
<protein>
    <submittedName>
        <fullName evidence="6">NitT/TauT family transport system ATP-binding protein</fullName>
    </submittedName>
</protein>
<dbReference type="SUPFAM" id="SSF53850">
    <property type="entry name" value="Periplasmic binding protein-like II"/>
    <property type="match status" value="1"/>
</dbReference>
<evidence type="ECO:0000256" key="5">
    <source>
        <dbReference type="ARBA" id="ARBA00023136"/>
    </source>
</evidence>
<comment type="subcellular location">
    <subcellularLocation>
        <location evidence="1">Endomembrane system</location>
    </subcellularLocation>
</comment>
<evidence type="ECO:0000256" key="3">
    <source>
        <dbReference type="ARBA" id="ARBA00022475"/>
    </source>
</evidence>
<dbReference type="InterPro" id="IPR044527">
    <property type="entry name" value="NrtA/CpmA_ABC-bd_dom"/>
</dbReference>
<dbReference type="OrthoDB" id="570524at2"/>
<dbReference type="CDD" id="cd13553">
    <property type="entry name" value="PBP2_NrtA_CpmA_like"/>
    <property type="match status" value="1"/>
</dbReference>
<keyword evidence="3" id="KW-1003">Cell membrane</keyword>
<dbReference type="STRING" id="34002.SAMN04489859_100598"/>
<keyword evidence="4" id="KW-0997">Cell inner membrane</keyword>
<dbReference type="AlphaFoldDB" id="A0A1H8FZT2"/>
<sequence length="388" mass="41831">MTRLRLGYVPLIDAVPLVIARELGFAAEEGLELELIRLGAWAQSRDMLGAGLIDAAHMLVPMPIAQSLGLGPPLPAMDLVMFLSHGGQAFAVNRVIEARLRAAGHDFAFADARAAGLALRHAVPDGLRVGVPFHFSTQTELTRHWLTACGFPATGLELITVPPPMMADAMAAGEVDAFCVGEPWASFAVDRGIAALLLPGTSIWAAPPEKGLVLRRDITQQQPEQAGALMRALWRAGRWLDEPDHRGTASEILSRRDYLNLPPELAERGLTGRMMISASGELRDCPGFITFTAGGASFPWKSIAALIASRIAARHGLETGWAMTRAMAHFRTDLYRQHLRPAGTPLPGASLRLEGALAENRMVAAERGAMILRADRFFDGFTFDPPAA</sequence>